<gene>
    <name evidence="2" type="ORF">ACFFLH_03175</name>
</gene>
<feature type="domain" description="YcaO" evidence="1">
    <location>
        <begin position="60"/>
        <end position="435"/>
    </location>
</feature>
<dbReference type="EMBL" id="JBHLZN010000001">
    <property type="protein sequence ID" value="MFB9885414.1"/>
    <property type="molecule type" value="Genomic_DNA"/>
</dbReference>
<dbReference type="PANTHER" id="PTHR37809">
    <property type="entry name" value="RIBOSOMAL PROTEIN S12 METHYLTHIOTRANSFERASE ACCESSORY FACTOR YCAO"/>
    <property type="match status" value="1"/>
</dbReference>
<dbReference type="RefSeq" id="WP_027313022.1">
    <property type="nucleotide sequence ID" value="NZ_JBHLZN010000001.1"/>
</dbReference>
<dbReference type="PROSITE" id="PS51664">
    <property type="entry name" value="YCAO"/>
    <property type="match status" value="1"/>
</dbReference>
<comment type="caution">
    <text evidence="2">The sequence shown here is derived from an EMBL/GenBank/DDBJ whole genome shotgun (WGS) entry which is preliminary data.</text>
</comment>
<evidence type="ECO:0000313" key="3">
    <source>
        <dbReference type="Proteomes" id="UP001589628"/>
    </source>
</evidence>
<reference evidence="2 3" key="1">
    <citation type="submission" date="2024-09" db="EMBL/GenBank/DDBJ databases">
        <authorList>
            <person name="Sun Q."/>
            <person name="Mori K."/>
        </authorList>
    </citation>
    <scope>NUCLEOTIDE SEQUENCE [LARGE SCALE GENOMIC DNA]</scope>
    <source>
        <strain evidence="2 3">ATCC 51285</strain>
    </source>
</reference>
<proteinExistence type="predicted"/>
<keyword evidence="3" id="KW-1185">Reference proteome</keyword>
<dbReference type="NCBIfam" id="TIGR00702">
    <property type="entry name" value="YcaO-type kinase domain"/>
    <property type="match status" value="1"/>
</dbReference>
<dbReference type="Pfam" id="PF02624">
    <property type="entry name" value="YcaO"/>
    <property type="match status" value="1"/>
</dbReference>
<evidence type="ECO:0000259" key="1">
    <source>
        <dbReference type="PROSITE" id="PS51664"/>
    </source>
</evidence>
<sequence length="582" mass="65567">MTAVDYRPSSYTLLETLDKMRHLLRQRGFLLEEEDWLNPLPHVWSVQLREKHCPYLISNGKGVSREAALVSAYGEFIERLSCNSFFNGLYLSARFQEEAFAYYPQERWFAIEGPEWPRGLLDGPTLAHYNLNQDLFPEDLLDTGTANRVRGICALPFIRQRNHQTVWFPVNIISNLYGGNGMGVGVGKYEARVQALSEIFERHIKTTIISDGISLPRVPDEVLARYPQAQATLKALEAAGFVVEVQDASMNGKFPLINVTVVSPQSGGVFACFGAHPRFGVALERALTELMQGRSLPQLFDLPEASFDLARIAEQANISAHFSKFTGRVAWDLLSDRSDYPFVDWDHPGTAQQQFAWMCELIHKVDMDIYIADYEFMGLPACRIIVPGMSDVQPVAKLLRSNDNRAAGLRSALLNLPKLSEQQWRELLEGLDDLELSPQLRIAELIGLVADKGSVWHSLCVAEVQTLVYLALGEREQALPCLRQLLQLPPAMERAGFYRCLHVLLQLALDDERKITDFERILVRTYGQQQVSLCLQVLDACGTFPGIEAAGLELEGFRLHQSLLEAYDKLHKAKAAHHFAIR</sequence>
<evidence type="ECO:0000313" key="2">
    <source>
        <dbReference type="EMBL" id="MFB9885414.1"/>
    </source>
</evidence>
<dbReference type="PANTHER" id="PTHR37809:SF1">
    <property type="entry name" value="RIBOSOMAL PROTEIN S12 METHYLTHIOTRANSFERASE ACCESSORY FACTOR YCAO"/>
    <property type="match status" value="1"/>
</dbReference>
<organism evidence="2 3">
    <name type="scientific">Balneatrix alpica</name>
    <dbReference type="NCBI Taxonomy" id="75684"/>
    <lineage>
        <taxon>Bacteria</taxon>
        <taxon>Pseudomonadati</taxon>
        <taxon>Pseudomonadota</taxon>
        <taxon>Gammaproteobacteria</taxon>
        <taxon>Oceanospirillales</taxon>
        <taxon>Balneatrichaceae</taxon>
        <taxon>Balneatrix</taxon>
    </lineage>
</organism>
<dbReference type="InterPro" id="IPR041080">
    <property type="entry name" value="YcaO_C"/>
</dbReference>
<dbReference type="InterPro" id="IPR003776">
    <property type="entry name" value="YcaO-like_dom"/>
</dbReference>
<dbReference type="Proteomes" id="UP001589628">
    <property type="component" value="Unassembled WGS sequence"/>
</dbReference>
<dbReference type="Pfam" id="PF18381">
    <property type="entry name" value="YcaO_C"/>
    <property type="match status" value="1"/>
</dbReference>
<accession>A0ABV5Z808</accession>
<name>A0ABV5Z808_9GAMM</name>
<protein>
    <submittedName>
        <fullName evidence="2">YcaO-like family protein</fullName>
    </submittedName>
</protein>
<dbReference type="Gene3D" id="3.30.160.660">
    <property type="match status" value="1"/>
</dbReference>